<dbReference type="EMBL" id="MU858144">
    <property type="protein sequence ID" value="KAK4211659.1"/>
    <property type="molecule type" value="Genomic_DNA"/>
</dbReference>
<feature type="transmembrane region" description="Helical" evidence="1">
    <location>
        <begin position="224"/>
        <end position="246"/>
    </location>
</feature>
<dbReference type="Proteomes" id="UP001301769">
    <property type="component" value="Unassembled WGS sequence"/>
</dbReference>
<evidence type="ECO:0000313" key="3">
    <source>
        <dbReference type="Proteomes" id="UP001301769"/>
    </source>
</evidence>
<feature type="transmembrane region" description="Helical" evidence="1">
    <location>
        <begin position="55"/>
        <end position="76"/>
    </location>
</feature>
<evidence type="ECO:0000313" key="2">
    <source>
        <dbReference type="EMBL" id="KAK4211659.1"/>
    </source>
</evidence>
<name>A0AAN7B634_9PEZI</name>
<accession>A0AAN7B634</accession>
<keyword evidence="3" id="KW-1185">Reference proteome</keyword>
<sequence length="262" mass="28695">MGVWWWCRHDREGKFSHTHETSLTHLPTYASGHLRFLAVFILSQTKQNTKMTRPIVYGAALAVLIAATIMTITSVATTEWVTYSSVSSQPGLTNNSQIHDKIGLYKRCTTVDGIKHCSTFPDERTCSTSGGESEYDRALCSTWKTAGFLEILAVMVELVTVVGFMLAIGGGKQKREKGWKLLCALMGAAGVLSFVGMSIVAILLDQDDMFNVPGYKLDRSWYLATVSGVMTVAMSFGLAVSAFMLAPEDGYEILRDSPGVRV</sequence>
<feature type="transmembrane region" description="Helical" evidence="1">
    <location>
        <begin position="151"/>
        <end position="169"/>
    </location>
</feature>
<proteinExistence type="predicted"/>
<comment type="caution">
    <text evidence="2">The sequence shown here is derived from an EMBL/GenBank/DDBJ whole genome shotgun (WGS) entry which is preliminary data.</text>
</comment>
<reference evidence="2" key="2">
    <citation type="submission" date="2023-05" db="EMBL/GenBank/DDBJ databases">
        <authorList>
            <consortium name="Lawrence Berkeley National Laboratory"/>
            <person name="Steindorff A."/>
            <person name="Hensen N."/>
            <person name="Bonometti L."/>
            <person name="Westerberg I."/>
            <person name="Brannstrom I.O."/>
            <person name="Guillou S."/>
            <person name="Cros-Aarteil S."/>
            <person name="Calhoun S."/>
            <person name="Haridas S."/>
            <person name="Kuo A."/>
            <person name="Mondo S."/>
            <person name="Pangilinan J."/>
            <person name="Riley R."/>
            <person name="Labutti K."/>
            <person name="Andreopoulos B."/>
            <person name="Lipzen A."/>
            <person name="Chen C."/>
            <person name="Yanf M."/>
            <person name="Daum C."/>
            <person name="Ng V."/>
            <person name="Clum A."/>
            <person name="Ohm R."/>
            <person name="Martin F."/>
            <person name="Silar P."/>
            <person name="Natvig D."/>
            <person name="Lalanne C."/>
            <person name="Gautier V."/>
            <person name="Ament-Velasquez S.L."/>
            <person name="Kruys A."/>
            <person name="Hutchinson M.I."/>
            <person name="Powell A.J."/>
            <person name="Barry K."/>
            <person name="Miller A.N."/>
            <person name="Grigoriev I.V."/>
            <person name="Debuchy R."/>
            <person name="Gladieux P."/>
            <person name="Thoren M.H."/>
            <person name="Johannesson H."/>
        </authorList>
    </citation>
    <scope>NUCLEOTIDE SEQUENCE</scope>
    <source>
        <strain evidence="2">PSN293</strain>
    </source>
</reference>
<protein>
    <submittedName>
        <fullName evidence="2">Uncharacterized protein</fullName>
    </submittedName>
</protein>
<feature type="transmembrane region" description="Helical" evidence="1">
    <location>
        <begin position="181"/>
        <end position="204"/>
    </location>
</feature>
<keyword evidence="1" id="KW-0472">Membrane</keyword>
<organism evidence="2 3">
    <name type="scientific">Rhypophila decipiens</name>
    <dbReference type="NCBI Taxonomy" id="261697"/>
    <lineage>
        <taxon>Eukaryota</taxon>
        <taxon>Fungi</taxon>
        <taxon>Dikarya</taxon>
        <taxon>Ascomycota</taxon>
        <taxon>Pezizomycotina</taxon>
        <taxon>Sordariomycetes</taxon>
        <taxon>Sordariomycetidae</taxon>
        <taxon>Sordariales</taxon>
        <taxon>Naviculisporaceae</taxon>
        <taxon>Rhypophila</taxon>
    </lineage>
</organism>
<dbReference type="Gene3D" id="1.20.140.150">
    <property type="match status" value="1"/>
</dbReference>
<keyword evidence="1" id="KW-1133">Transmembrane helix</keyword>
<gene>
    <name evidence="2" type="ORF">QBC37DRAFT_426588</name>
</gene>
<evidence type="ECO:0000256" key="1">
    <source>
        <dbReference type="SAM" id="Phobius"/>
    </source>
</evidence>
<reference evidence="2" key="1">
    <citation type="journal article" date="2023" name="Mol. Phylogenet. Evol.">
        <title>Genome-scale phylogeny and comparative genomics of the fungal order Sordariales.</title>
        <authorList>
            <person name="Hensen N."/>
            <person name="Bonometti L."/>
            <person name="Westerberg I."/>
            <person name="Brannstrom I.O."/>
            <person name="Guillou S."/>
            <person name="Cros-Aarteil S."/>
            <person name="Calhoun S."/>
            <person name="Haridas S."/>
            <person name="Kuo A."/>
            <person name="Mondo S."/>
            <person name="Pangilinan J."/>
            <person name="Riley R."/>
            <person name="LaButti K."/>
            <person name="Andreopoulos B."/>
            <person name="Lipzen A."/>
            <person name="Chen C."/>
            <person name="Yan M."/>
            <person name="Daum C."/>
            <person name="Ng V."/>
            <person name="Clum A."/>
            <person name="Steindorff A."/>
            <person name="Ohm R.A."/>
            <person name="Martin F."/>
            <person name="Silar P."/>
            <person name="Natvig D.O."/>
            <person name="Lalanne C."/>
            <person name="Gautier V."/>
            <person name="Ament-Velasquez S.L."/>
            <person name="Kruys A."/>
            <person name="Hutchinson M.I."/>
            <person name="Powell A.J."/>
            <person name="Barry K."/>
            <person name="Miller A.N."/>
            <person name="Grigoriev I.V."/>
            <person name="Debuchy R."/>
            <person name="Gladieux P."/>
            <person name="Hiltunen Thoren M."/>
            <person name="Johannesson H."/>
        </authorList>
    </citation>
    <scope>NUCLEOTIDE SEQUENCE</scope>
    <source>
        <strain evidence="2">PSN293</strain>
    </source>
</reference>
<dbReference type="AlphaFoldDB" id="A0AAN7B634"/>
<keyword evidence="1" id="KW-0812">Transmembrane</keyword>